<evidence type="ECO:0000256" key="4">
    <source>
        <dbReference type="ARBA" id="ARBA00023002"/>
    </source>
</evidence>
<dbReference type="GO" id="GO:0010181">
    <property type="term" value="F:FMN binding"/>
    <property type="evidence" value="ECO:0007669"/>
    <property type="project" value="InterPro"/>
</dbReference>
<feature type="domain" description="Pyridoxamine 5'-phosphate oxidase N-terminal" evidence="5">
    <location>
        <begin position="22"/>
        <end position="92"/>
    </location>
</feature>
<keyword evidence="4" id="KW-0560">Oxidoreductase</keyword>
<dbReference type="EMBL" id="UINC01070648">
    <property type="protein sequence ID" value="SVC04953.1"/>
    <property type="molecule type" value="Genomic_DNA"/>
</dbReference>
<dbReference type="InterPro" id="IPR011576">
    <property type="entry name" value="Pyridox_Oxase_N"/>
</dbReference>
<dbReference type="AlphaFoldDB" id="A0A382J1J3"/>
<sequence>MNDPIARFLHIYERAKKEDPGDHTRVALATTDTNGQPSVRMVLLRGIDERGFVFFTNYISRKAREIEANPQAALCFYWESVKEQVRVEGIVKRT</sequence>
<evidence type="ECO:0000256" key="1">
    <source>
        <dbReference type="ARBA" id="ARBA00001917"/>
    </source>
</evidence>
<evidence type="ECO:0000313" key="6">
    <source>
        <dbReference type="EMBL" id="SVC04953.1"/>
    </source>
</evidence>
<proteinExistence type="predicted"/>
<name>A0A382J1J3_9ZZZZ</name>
<dbReference type="InterPro" id="IPR012349">
    <property type="entry name" value="Split_barrel_FMN-bd"/>
</dbReference>
<dbReference type="Pfam" id="PF01243">
    <property type="entry name" value="PNPOx_N"/>
    <property type="match status" value="1"/>
</dbReference>
<reference evidence="6" key="1">
    <citation type="submission" date="2018-05" db="EMBL/GenBank/DDBJ databases">
        <authorList>
            <person name="Lanie J.A."/>
            <person name="Ng W.-L."/>
            <person name="Kazmierczak K.M."/>
            <person name="Andrzejewski T.M."/>
            <person name="Davidsen T.M."/>
            <person name="Wayne K.J."/>
            <person name="Tettelin H."/>
            <person name="Glass J.I."/>
            <person name="Rusch D."/>
            <person name="Podicherti R."/>
            <person name="Tsui H.-C.T."/>
            <person name="Winkler M.E."/>
        </authorList>
    </citation>
    <scope>NUCLEOTIDE SEQUENCE</scope>
</reference>
<feature type="non-terminal residue" evidence="6">
    <location>
        <position position="94"/>
    </location>
</feature>
<dbReference type="PANTHER" id="PTHR10851:SF0">
    <property type="entry name" value="PYRIDOXINE-5'-PHOSPHATE OXIDASE"/>
    <property type="match status" value="1"/>
</dbReference>
<dbReference type="InterPro" id="IPR000659">
    <property type="entry name" value="Pyridox_Oxase"/>
</dbReference>
<dbReference type="Gene3D" id="2.30.110.10">
    <property type="entry name" value="Electron Transport, Fmn-binding Protein, Chain A"/>
    <property type="match status" value="1"/>
</dbReference>
<dbReference type="GO" id="GO:0008615">
    <property type="term" value="P:pyridoxine biosynthetic process"/>
    <property type="evidence" value="ECO:0007669"/>
    <property type="project" value="InterPro"/>
</dbReference>
<protein>
    <recommendedName>
        <fullName evidence="5">Pyridoxamine 5'-phosphate oxidase N-terminal domain-containing protein</fullName>
    </recommendedName>
</protein>
<evidence type="ECO:0000256" key="3">
    <source>
        <dbReference type="ARBA" id="ARBA00022643"/>
    </source>
</evidence>
<dbReference type="GO" id="GO:0004733">
    <property type="term" value="F:pyridoxamine phosphate oxidase activity"/>
    <property type="evidence" value="ECO:0007669"/>
    <property type="project" value="InterPro"/>
</dbReference>
<keyword evidence="3" id="KW-0288">FMN</keyword>
<dbReference type="SUPFAM" id="SSF50475">
    <property type="entry name" value="FMN-binding split barrel"/>
    <property type="match status" value="1"/>
</dbReference>
<evidence type="ECO:0000259" key="5">
    <source>
        <dbReference type="Pfam" id="PF01243"/>
    </source>
</evidence>
<comment type="cofactor">
    <cofactor evidence="1">
        <name>FMN</name>
        <dbReference type="ChEBI" id="CHEBI:58210"/>
    </cofactor>
</comment>
<dbReference type="PANTHER" id="PTHR10851">
    <property type="entry name" value="PYRIDOXINE-5-PHOSPHATE OXIDASE"/>
    <property type="match status" value="1"/>
</dbReference>
<keyword evidence="2" id="KW-0285">Flavoprotein</keyword>
<gene>
    <name evidence="6" type="ORF">METZ01_LOCUS257807</name>
</gene>
<evidence type="ECO:0000256" key="2">
    <source>
        <dbReference type="ARBA" id="ARBA00022630"/>
    </source>
</evidence>
<accession>A0A382J1J3</accession>
<organism evidence="6">
    <name type="scientific">marine metagenome</name>
    <dbReference type="NCBI Taxonomy" id="408172"/>
    <lineage>
        <taxon>unclassified sequences</taxon>
        <taxon>metagenomes</taxon>
        <taxon>ecological metagenomes</taxon>
    </lineage>
</organism>